<evidence type="ECO:0000256" key="1">
    <source>
        <dbReference type="SAM" id="MobiDB-lite"/>
    </source>
</evidence>
<proteinExistence type="predicted"/>
<gene>
    <name evidence="2" type="ORF">VFPBJ_08309</name>
</gene>
<feature type="region of interest" description="Disordered" evidence="1">
    <location>
        <begin position="1"/>
        <end position="22"/>
    </location>
</feature>
<sequence length="54" mass="5954">MRLSPTFPIRKHRCSSSQGYGSLDDAHSLTPWNAATLGGNMVETVSHIGDRYPH</sequence>
<accession>A0A179GJ01</accession>
<reference evidence="2 3" key="1">
    <citation type="submission" date="2016-01" db="EMBL/GenBank/DDBJ databases">
        <title>Biosynthesis of antibiotic leucinostatins and their inhibition on Phytophthora in bio-control Purpureocillium lilacinum.</title>
        <authorList>
            <person name="Wang G."/>
            <person name="Liu Z."/>
            <person name="Lin R."/>
            <person name="Li E."/>
            <person name="Mao Z."/>
            <person name="Ling J."/>
            <person name="Yin W."/>
            <person name="Xie B."/>
        </authorList>
    </citation>
    <scope>NUCLEOTIDE SEQUENCE [LARGE SCALE GENOMIC DNA]</scope>
    <source>
        <strain evidence="2">PLBJ-1</strain>
    </source>
</reference>
<organism evidence="2 3">
    <name type="scientific">Purpureocillium lilacinum</name>
    <name type="common">Paecilomyces lilacinus</name>
    <dbReference type="NCBI Taxonomy" id="33203"/>
    <lineage>
        <taxon>Eukaryota</taxon>
        <taxon>Fungi</taxon>
        <taxon>Dikarya</taxon>
        <taxon>Ascomycota</taxon>
        <taxon>Pezizomycotina</taxon>
        <taxon>Sordariomycetes</taxon>
        <taxon>Hypocreomycetidae</taxon>
        <taxon>Hypocreales</taxon>
        <taxon>Ophiocordycipitaceae</taxon>
        <taxon>Purpureocillium</taxon>
    </lineage>
</organism>
<comment type="caution">
    <text evidence="2">The sequence shown here is derived from an EMBL/GenBank/DDBJ whole genome shotgun (WGS) entry which is preliminary data.</text>
</comment>
<dbReference type="Proteomes" id="UP000078240">
    <property type="component" value="Unassembled WGS sequence"/>
</dbReference>
<name>A0A179GJ01_PURLI</name>
<evidence type="ECO:0000313" key="2">
    <source>
        <dbReference type="EMBL" id="OAQ77836.1"/>
    </source>
</evidence>
<protein>
    <submittedName>
        <fullName evidence="2">Uncharacterized protein</fullName>
    </submittedName>
</protein>
<dbReference type="AlphaFoldDB" id="A0A179GJ01"/>
<dbReference type="EMBL" id="LSBH01000006">
    <property type="protein sequence ID" value="OAQ77836.1"/>
    <property type="molecule type" value="Genomic_DNA"/>
</dbReference>
<evidence type="ECO:0000313" key="3">
    <source>
        <dbReference type="Proteomes" id="UP000078240"/>
    </source>
</evidence>